<dbReference type="InterPro" id="IPR037152">
    <property type="entry name" value="L-asparaginase_N_sf"/>
</dbReference>
<proteinExistence type="inferred from homology"/>
<feature type="domain" description="L-asparaginase N-terminal" evidence="7">
    <location>
        <begin position="177"/>
        <end position="364"/>
    </location>
</feature>
<evidence type="ECO:0000256" key="5">
    <source>
        <dbReference type="PIRSR" id="PIRSR001220-1"/>
    </source>
</evidence>
<dbReference type="GO" id="GO:0009066">
    <property type="term" value="P:aspartate family amino acid metabolic process"/>
    <property type="evidence" value="ECO:0007669"/>
    <property type="project" value="UniProtKB-ARBA"/>
</dbReference>
<gene>
    <name evidence="9" type="ORF">HJC23_000403</name>
</gene>
<comment type="catalytic activity">
    <reaction evidence="4">
        <text>L-asparagine + H2O = L-aspartate + NH4(+)</text>
        <dbReference type="Rhea" id="RHEA:21016"/>
        <dbReference type="ChEBI" id="CHEBI:15377"/>
        <dbReference type="ChEBI" id="CHEBI:28938"/>
        <dbReference type="ChEBI" id="CHEBI:29991"/>
        <dbReference type="ChEBI" id="CHEBI:58048"/>
        <dbReference type="EC" id="3.5.1.1"/>
    </reaction>
</comment>
<comment type="caution">
    <text evidence="9">The sequence shown here is derived from an EMBL/GenBank/DDBJ whole genome shotgun (WGS) entry which is preliminary data.</text>
</comment>
<dbReference type="InterPro" id="IPR040919">
    <property type="entry name" value="Asparaginase_C"/>
</dbReference>
<reference evidence="9 10" key="1">
    <citation type="journal article" date="2020" name="G3 (Bethesda)">
        <title>Improved Reference Genome for Cyclotella cryptica CCMP332, a Model for Cell Wall Morphogenesis, Salinity Adaptation, and Lipid Production in Diatoms (Bacillariophyta).</title>
        <authorList>
            <person name="Roberts W.R."/>
            <person name="Downey K.M."/>
            <person name="Ruck E.C."/>
            <person name="Traller J.C."/>
            <person name="Alverson A.J."/>
        </authorList>
    </citation>
    <scope>NUCLEOTIDE SEQUENCE [LARGE SCALE GENOMIC DNA]</scope>
    <source>
        <strain evidence="9 10">CCMP332</strain>
    </source>
</reference>
<evidence type="ECO:0000256" key="3">
    <source>
        <dbReference type="ARBA" id="ARBA00022801"/>
    </source>
</evidence>
<evidence type="ECO:0000256" key="4">
    <source>
        <dbReference type="ARBA" id="ARBA00049366"/>
    </source>
</evidence>
<dbReference type="PIRSF" id="PIRSF500176">
    <property type="entry name" value="L_ASNase"/>
    <property type="match status" value="1"/>
</dbReference>
<dbReference type="SMART" id="SM00870">
    <property type="entry name" value="Asparaginase"/>
    <property type="match status" value="1"/>
</dbReference>
<dbReference type="Proteomes" id="UP001516023">
    <property type="component" value="Unassembled WGS sequence"/>
</dbReference>
<dbReference type="FunFam" id="3.40.50.40:FF:000001">
    <property type="entry name" value="L-asparaginase 1"/>
    <property type="match status" value="1"/>
</dbReference>
<dbReference type="Pfam" id="PF17763">
    <property type="entry name" value="Asparaginase_C"/>
    <property type="match status" value="1"/>
</dbReference>
<dbReference type="EMBL" id="JABMIG020000167">
    <property type="protein sequence ID" value="KAL3787861.1"/>
    <property type="molecule type" value="Genomic_DNA"/>
</dbReference>
<dbReference type="PROSITE" id="PS51732">
    <property type="entry name" value="ASN_GLN_ASE_3"/>
    <property type="match status" value="1"/>
</dbReference>
<organism evidence="9 10">
    <name type="scientific">Cyclotella cryptica</name>
    <dbReference type="NCBI Taxonomy" id="29204"/>
    <lineage>
        <taxon>Eukaryota</taxon>
        <taxon>Sar</taxon>
        <taxon>Stramenopiles</taxon>
        <taxon>Ochrophyta</taxon>
        <taxon>Bacillariophyta</taxon>
        <taxon>Coscinodiscophyceae</taxon>
        <taxon>Thalassiosirophycidae</taxon>
        <taxon>Stephanodiscales</taxon>
        <taxon>Stephanodiscaceae</taxon>
        <taxon>Cyclotella</taxon>
    </lineage>
</organism>
<dbReference type="PRINTS" id="PR00139">
    <property type="entry name" value="ASNGLNASE"/>
</dbReference>
<dbReference type="Pfam" id="PF00710">
    <property type="entry name" value="Asparaginase"/>
    <property type="match status" value="1"/>
</dbReference>
<dbReference type="AlphaFoldDB" id="A0ABD3PKG4"/>
<dbReference type="InterPro" id="IPR036152">
    <property type="entry name" value="Asp/glu_Ase-like_sf"/>
</dbReference>
<sequence>MQSLVANAFAFSKCSCYKRVCSSIATRRHHSLLSVANSPSPWTGLILLSSTRGVCPRPVTTALPLYIGLLRVKGRMTSTTKDDGSGGSSKRNGNDTIARALTKSKCPNPGQSLQTPAGLLFQNDSIADLARQRESYELEQLLPKDPDNFTEVVKPPTSEFFIPQVKLHDADGSTRKRVLVLCTGGTLTMAPNPEKDGALSPVPGALTDYLKSMVELTNDKMPDVVVHEYSPLLDSSDMGPPDWALLANDIKANYLHFDGFVVLMGTDTMAFTATALSFMLENLSKPVVFTGSQIPIAQPHSDARRNLVMALIFASRDVPINEVTIFFHDRLIRACRSSKVNTGALKAFDSPNIPPLATVGITINENHHLFLPPARGVLRVHDKMDTRLLALRLVPGFDDQILRHMIKAGAESGSLRALVLQLYGTGNAPSVKKDLVTCLEEATELGILVIAATQCHRGSVMMGHYATGKALERAGVVSSNDMTLEATSCKVAYLMGRGDLTLQEISNLMCVSMRGEVTHNDALPPPPFSSAYQRAMRKGRHYY</sequence>
<dbReference type="EC" id="3.5.1.1" evidence="2"/>
<feature type="binding site" evidence="6">
    <location>
        <begin position="266"/>
        <end position="267"/>
    </location>
    <ligand>
        <name>substrate</name>
    </ligand>
</feature>
<dbReference type="InterPro" id="IPR041725">
    <property type="entry name" value="L-asparaginase_I"/>
</dbReference>
<dbReference type="InterPro" id="IPR006034">
    <property type="entry name" value="Asparaginase/glutaminase-like"/>
</dbReference>
<accession>A0ABD3PKG4</accession>
<dbReference type="Gene3D" id="3.40.50.1170">
    <property type="entry name" value="L-asparaginase, N-terminal domain"/>
    <property type="match status" value="1"/>
</dbReference>
<name>A0ABD3PKG4_9STRA</name>
<dbReference type="Gene3D" id="3.40.50.40">
    <property type="match status" value="1"/>
</dbReference>
<evidence type="ECO:0000259" key="8">
    <source>
        <dbReference type="Pfam" id="PF17763"/>
    </source>
</evidence>
<comment type="similarity">
    <text evidence="1">Belongs to the asparaginase 1 family.</text>
</comment>
<dbReference type="NCBIfam" id="TIGR00519">
    <property type="entry name" value="asnASE_I"/>
    <property type="match status" value="1"/>
</dbReference>
<protein>
    <recommendedName>
        <fullName evidence="2">asparaginase</fullName>
        <ecNumber evidence="2">3.5.1.1</ecNumber>
    </recommendedName>
</protein>
<evidence type="ECO:0000259" key="7">
    <source>
        <dbReference type="Pfam" id="PF00710"/>
    </source>
</evidence>
<feature type="domain" description="Asparaginase/glutaminase C-terminal" evidence="8">
    <location>
        <begin position="391"/>
        <end position="509"/>
    </location>
</feature>
<dbReference type="GO" id="GO:0004067">
    <property type="term" value="F:asparaginase activity"/>
    <property type="evidence" value="ECO:0007669"/>
    <property type="project" value="UniProtKB-UniRule"/>
</dbReference>
<evidence type="ECO:0000256" key="2">
    <source>
        <dbReference type="ARBA" id="ARBA00012920"/>
    </source>
</evidence>
<feature type="active site" description="O-isoaspartyl threonine intermediate" evidence="5">
    <location>
        <position position="186"/>
    </location>
</feature>
<keyword evidence="3" id="KW-0378">Hydrolase</keyword>
<evidence type="ECO:0000256" key="1">
    <source>
        <dbReference type="ARBA" id="ARBA00010518"/>
    </source>
</evidence>
<dbReference type="InterPro" id="IPR006033">
    <property type="entry name" value="AsnA_fam"/>
</dbReference>
<dbReference type="PIRSF" id="PIRSF001220">
    <property type="entry name" value="L-ASNase_gatD"/>
    <property type="match status" value="1"/>
</dbReference>
<dbReference type="SFLD" id="SFLDS00057">
    <property type="entry name" value="Glutaminase/Asparaginase"/>
    <property type="match status" value="1"/>
</dbReference>
<keyword evidence="10" id="KW-1185">Reference proteome</keyword>
<dbReference type="SUPFAM" id="SSF53774">
    <property type="entry name" value="Glutaminase/Asparaginase"/>
    <property type="match status" value="1"/>
</dbReference>
<evidence type="ECO:0000313" key="9">
    <source>
        <dbReference type="EMBL" id="KAL3787861.1"/>
    </source>
</evidence>
<evidence type="ECO:0000256" key="6">
    <source>
        <dbReference type="PIRSR" id="PIRSR001220-2"/>
    </source>
</evidence>
<dbReference type="InterPro" id="IPR027474">
    <property type="entry name" value="L-asparaginase_N"/>
</dbReference>
<dbReference type="FunFam" id="3.40.50.1170:FF:000001">
    <property type="entry name" value="L-asparaginase 2"/>
    <property type="match status" value="1"/>
</dbReference>
<dbReference type="CDD" id="cd08963">
    <property type="entry name" value="L-asparaginase_I"/>
    <property type="match status" value="1"/>
</dbReference>
<evidence type="ECO:0000313" key="10">
    <source>
        <dbReference type="Proteomes" id="UP001516023"/>
    </source>
</evidence>
<feature type="binding site" evidence="6">
    <location>
        <position position="235"/>
    </location>
    <ligand>
        <name>substrate</name>
    </ligand>
</feature>
<dbReference type="PANTHER" id="PTHR11707">
    <property type="entry name" value="L-ASPARAGINASE"/>
    <property type="match status" value="1"/>
</dbReference>
<dbReference type="PANTHER" id="PTHR11707:SF28">
    <property type="entry name" value="60 KDA LYSOPHOSPHOLIPASE"/>
    <property type="match status" value="1"/>
</dbReference>
<dbReference type="InterPro" id="IPR027473">
    <property type="entry name" value="L-asparaginase_C"/>
</dbReference>